<dbReference type="KEGG" id="pic:PICST_36132"/>
<sequence>MGLNSGTSIDGIDVVLCNFKQSSVDSPLHLSVLKYDEMDMPPALKSRVLRMIKENKTKLEEVSEIAALLGMAFAKAADDFCQKHGIEKSIIDIIGSHGQTIWYVPDSKPGQCRSVITSGEACYIAEKMGKTVVSEFRISEQSVGRQGAPMIAFFDSLLLVHPKKFRICQNIGGIANVCFVFPEKDGGLDKCFDYDTGPGNVFIDAAMRYFTKGTLEYDRDGKWGKRGVVHLPLVDEFLTGEYFLREPPKTTGRELFGDSVAFELIENMIAKGLSKYDIIATLTRITAQSIVNEYHKYSSGHIDEIFLCGGGALNPNITEYIQSSFPDTKINLLDVTGISGSAKESITFAFQGLEAILGRSLIIPDRVDSRTPVVVGKVTPGKNYRALQKMAVEFTSTCNCDGYLPSVRKMVIDRNA</sequence>
<gene>
    <name evidence="1" type="ORF">PICST_36132</name>
</gene>
<dbReference type="InterPro" id="IPR043129">
    <property type="entry name" value="ATPase_NBD"/>
</dbReference>
<dbReference type="Pfam" id="PF03702">
    <property type="entry name" value="AnmK"/>
    <property type="match status" value="1"/>
</dbReference>
<dbReference type="PANTHER" id="PTHR30605:SF0">
    <property type="entry name" value="ANHYDRO-N-ACETYLMURAMIC ACID KINASE"/>
    <property type="match status" value="1"/>
</dbReference>
<reference evidence="1 2" key="1">
    <citation type="journal article" date="2007" name="Nat. Biotechnol.">
        <title>Genome sequence of the lignocellulose-bioconverting and xylose-fermenting yeast Pichia stipitis.</title>
        <authorList>
            <person name="Jeffries T.W."/>
            <person name="Grigoriev I.V."/>
            <person name="Grimwood J."/>
            <person name="Laplaza J.M."/>
            <person name="Aerts A."/>
            <person name="Salamov A."/>
            <person name="Schmutz J."/>
            <person name="Lindquist E."/>
            <person name="Dehal P."/>
            <person name="Shapiro H."/>
            <person name="Jin Y.S."/>
            <person name="Passoth V."/>
            <person name="Richardson P.M."/>
        </authorList>
    </citation>
    <scope>NUCLEOTIDE SEQUENCE [LARGE SCALE GENOMIC DNA]</scope>
    <source>
        <strain evidence="2">ATCC 58785 / CBS 6054 / NBRC 10063 / NRRL Y-11545</strain>
    </source>
</reference>
<dbReference type="GO" id="GO:0009254">
    <property type="term" value="P:peptidoglycan turnover"/>
    <property type="evidence" value="ECO:0007669"/>
    <property type="project" value="InterPro"/>
</dbReference>
<evidence type="ECO:0000313" key="1">
    <source>
        <dbReference type="EMBL" id="ABN66269.2"/>
    </source>
</evidence>
<evidence type="ECO:0008006" key="3">
    <source>
        <dbReference type="Google" id="ProtNLM"/>
    </source>
</evidence>
<dbReference type="InParanoid" id="A3LUP2"/>
<dbReference type="GO" id="GO:0005524">
    <property type="term" value="F:ATP binding"/>
    <property type="evidence" value="ECO:0007669"/>
    <property type="project" value="InterPro"/>
</dbReference>
<protein>
    <recommendedName>
        <fullName evidence="3">Anhydro-N-acetylmuramic acid kinase</fullName>
    </recommendedName>
</protein>
<dbReference type="eggNOG" id="ENOG502QUN9">
    <property type="taxonomic scope" value="Eukaryota"/>
</dbReference>
<dbReference type="OrthoDB" id="5427593at2759"/>
<dbReference type="InterPro" id="IPR005338">
    <property type="entry name" value="Anhydro_N_Ac-Mur_kinase"/>
</dbReference>
<dbReference type="EMBL" id="CP000498">
    <property type="protein sequence ID" value="ABN66269.2"/>
    <property type="molecule type" value="Genomic_DNA"/>
</dbReference>
<organism evidence="1 2">
    <name type="scientific">Scheffersomyces stipitis (strain ATCC 58785 / CBS 6054 / NBRC 10063 / NRRL Y-11545)</name>
    <name type="common">Yeast</name>
    <name type="synonym">Pichia stipitis</name>
    <dbReference type="NCBI Taxonomy" id="322104"/>
    <lineage>
        <taxon>Eukaryota</taxon>
        <taxon>Fungi</taxon>
        <taxon>Dikarya</taxon>
        <taxon>Ascomycota</taxon>
        <taxon>Saccharomycotina</taxon>
        <taxon>Pichiomycetes</taxon>
        <taxon>Debaryomycetaceae</taxon>
        <taxon>Scheffersomyces</taxon>
    </lineage>
</organism>
<dbReference type="Gene3D" id="3.30.420.40">
    <property type="match status" value="2"/>
</dbReference>
<dbReference type="GO" id="GO:0016773">
    <property type="term" value="F:phosphotransferase activity, alcohol group as acceptor"/>
    <property type="evidence" value="ECO:0007669"/>
    <property type="project" value="InterPro"/>
</dbReference>
<accession>A3LUP2</accession>
<dbReference type="Proteomes" id="UP000002258">
    <property type="component" value="Chromosome 4"/>
</dbReference>
<dbReference type="PANTHER" id="PTHR30605">
    <property type="entry name" value="ANHYDRO-N-ACETYLMURAMIC ACID KINASE"/>
    <property type="match status" value="1"/>
</dbReference>
<keyword evidence="2" id="KW-1185">Reference proteome</keyword>
<dbReference type="GeneID" id="4838432"/>
<proteinExistence type="predicted"/>
<dbReference type="GO" id="GO:0006040">
    <property type="term" value="P:amino sugar metabolic process"/>
    <property type="evidence" value="ECO:0007669"/>
    <property type="project" value="InterPro"/>
</dbReference>
<dbReference type="HOGENOM" id="CLU_038782_1_0_1"/>
<dbReference type="STRING" id="322104.A3LUP2"/>
<name>A3LUP2_PICST</name>
<evidence type="ECO:0000313" key="2">
    <source>
        <dbReference type="Proteomes" id="UP000002258"/>
    </source>
</evidence>
<dbReference type="RefSeq" id="XP_001384298.2">
    <property type="nucleotide sequence ID" value="XM_001384261.1"/>
</dbReference>
<dbReference type="AlphaFoldDB" id="A3LUP2"/>
<dbReference type="SUPFAM" id="SSF53067">
    <property type="entry name" value="Actin-like ATPase domain"/>
    <property type="match status" value="1"/>
</dbReference>
<dbReference type="OMA" id="TGPGNMV"/>